<reference evidence="3" key="1">
    <citation type="submission" date="2022-11" db="UniProtKB">
        <authorList>
            <consortium name="WormBaseParasite"/>
        </authorList>
    </citation>
    <scope>IDENTIFICATION</scope>
</reference>
<dbReference type="Proteomes" id="UP000887566">
    <property type="component" value="Unplaced"/>
</dbReference>
<feature type="region of interest" description="Disordered" evidence="1">
    <location>
        <begin position="1"/>
        <end position="23"/>
    </location>
</feature>
<feature type="compositionally biased region" description="Basic residues" evidence="1">
    <location>
        <begin position="1"/>
        <end position="11"/>
    </location>
</feature>
<evidence type="ECO:0000256" key="1">
    <source>
        <dbReference type="SAM" id="MobiDB-lite"/>
    </source>
</evidence>
<evidence type="ECO:0000313" key="2">
    <source>
        <dbReference type="Proteomes" id="UP000887566"/>
    </source>
</evidence>
<keyword evidence="2" id="KW-1185">Reference proteome</keyword>
<evidence type="ECO:0000313" key="3">
    <source>
        <dbReference type="WBParaSite" id="PSAMB.scaffold157size70979.g2694.t1"/>
    </source>
</evidence>
<dbReference type="AlphaFoldDB" id="A0A914V5V7"/>
<sequence length="455" mass="52052">MSPNKLRRSLKSSKSTDTRAKKTKTAVINEKIQNVKEVDDCGCILQSDKTHLDHLVVYNLLKQVHFLDRVPLELISHYLANVTQSTYKTEKVSILIESAHRGDHCLIGLLERGLKRRYFGKNELYVLKKKFQSTLEQFFTRFKRFELLQIRSGLLKADWEPFSTLIIEAISASNAVPMEIKRCDLCLPSCTAEEIRLVETLSATTIEELSLSCMTPETCDLSKRLWAAVTSCHNLCSFEFRPQRRPKIPHSCNEFANVHFRTCLQSLPLEQFRFRGDARFVDESFLLETFGANTNLKQLFITHSCPTRAFAGDSVLPIISRLQTLGLYFHSSKLPQNEAVELAKILRALPESSRLAVSQFVDFDFRPPIRKNIKGAANSMRFWLRLSEQASRPIHLSLKYSEEMEPVGTTEKAIKSLTRSQPIIDNLIVERKREIVLKHNRAVVVVKILINSSSN</sequence>
<name>A0A914V5V7_9BILA</name>
<protein>
    <submittedName>
        <fullName evidence="3">Uncharacterized protein</fullName>
    </submittedName>
</protein>
<dbReference type="WBParaSite" id="PSAMB.scaffold157size70979.g2694.t1">
    <property type="protein sequence ID" value="PSAMB.scaffold157size70979.g2694.t1"/>
    <property type="gene ID" value="PSAMB.scaffold157size70979.g2694"/>
</dbReference>
<proteinExistence type="predicted"/>
<accession>A0A914V5V7</accession>
<organism evidence="2 3">
    <name type="scientific">Plectus sambesii</name>
    <dbReference type="NCBI Taxonomy" id="2011161"/>
    <lineage>
        <taxon>Eukaryota</taxon>
        <taxon>Metazoa</taxon>
        <taxon>Ecdysozoa</taxon>
        <taxon>Nematoda</taxon>
        <taxon>Chromadorea</taxon>
        <taxon>Plectida</taxon>
        <taxon>Plectina</taxon>
        <taxon>Plectoidea</taxon>
        <taxon>Plectidae</taxon>
        <taxon>Plectus</taxon>
    </lineage>
</organism>